<dbReference type="Gene3D" id="3.20.20.70">
    <property type="entry name" value="Aldolase class I"/>
    <property type="match status" value="1"/>
</dbReference>
<dbReference type="SFLD" id="SFLDG01067">
    <property type="entry name" value="SPASM/twitch_domain_containing"/>
    <property type="match status" value="1"/>
</dbReference>
<dbReference type="SUPFAM" id="SSF56300">
    <property type="entry name" value="Metallo-dependent phosphatases"/>
    <property type="match status" value="1"/>
</dbReference>
<evidence type="ECO:0000259" key="6">
    <source>
        <dbReference type="Pfam" id="PF04055"/>
    </source>
</evidence>
<dbReference type="InterPro" id="IPR007197">
    <property type="entry name" value="rSAM"/>
</dbReference>
<sequence>MPDATAFALPSDMPVIHADEPVLAFGGSYSNLQATEALLAAADRHGIPPARIICTGDVIAYGADPRATLDRLRGAGVAIVMGNCEEQLAAGAADCGCGFVSGSACDRLSAAWFDFAAARITDEARRFMAMLPRRIDLIIGGRRLAIVHGAPSRINRFLFASDDDAGFAAEIALAGTDGVIGGHCGLGFTRIVGGRIWHNAGAIGLPANDGTSRGWYSILTPRRDGFSLAVHPLGYDYRAAAAAMRAAGLPEDYADAIETGIWPSFDILPIAEQAATATPLSPEPIAWPETAPAASAGLSDSPPASVELDALETLWFNTGTLCNIACEGCYIESGPRNDRLIYLTRAAFETVLDEAAGLYPGLREIGFTGGEPFMNPDIVAMIGTALTRGYRALVLTNAMRPMRRHGDALRALRAAHGQRLAIRVSLDHYTQAGHERLRGDATWTPAIDGLRWLAREGFALSVAARLDSGTEDEAAMRAGFAALFNVLDIPIDASDPAALVLFPEMTGTGTVPIVTETAWRAMRRRGRDAMCRTSRMVVHRKGSAMPEIVSCTLLPYEERFSLGTTLREASRAVTIDHRHCAQFCVFGGASCSGAR</sequence>
<feature type="domain" description="Radical SAM core" evidence="6">
    <location>
        <begin position="317"/>
        <end position="459"/>
    </location>
</feature>
<keyword evidence="8" id="KW-1185">Reference proteome</keyword>
<dbReference type="CDD" id="cd01335">
    <property type="entry name" value="Radical_SAM"/>
    <property type="match status" value="1"/>
</dbReference>
<proteinExistence type="predicted"/>
<dbReference type="Gene3D" id="3.60.21.10">
    <property type="match status" value="1"/>
</dbReference>
<dbReference type="Pfam" id="PF04055">
    <property type="entry name" value="Radical_SAM"/>
    <property type="match status" value="1"/>
</dbReference>
<name>A0ABS9DVI6_9PROT</name>
<keyword evidence="4" id="KW-0408">Iron</keyword>
<dbReference type="EMBL" id="JAKGBZ010000013">
    <property type="protein sequence ID" value="MCF3946732.1"/>
    <property type="molecule type" value="Genomic_DNA"/>
</dbReference>
<dbReference type="RefSeq" id="WP_235703969.1">
    <property type="nucleotide sequence ID" value="NZ_JAKGBZ010000013.1"/>
</dbReference>
<dbReference type="SFLD" id="SFLDS00029">
    <property type="entry name" value="Radical_SAM"/>
    <property type="match status" value="1"/>
</dbReference>
<evidence type="ECO:0000256" key="2">
    <source>
        <dbReference type="ARBA" id="ARBA00022691"/>
    </source>
</evidence>
<evidence type="ECO:0000313" key="8">
    <source>
        <dbReference type="Proteomes" id="UP001521209"/>
    </source>
</evidence>
<dbReference type="CDD" id="cd00838">
    <property type="entry name" value="MPP_superfamily"/>
    <property type="match status" value="1"/>
</dbReference>
<evidence type="ECO:0000256" key="4">
    <source>
        <dbReference type="ARBA" id="ARBA00023004"/>
    </source>
</evidence>
<protein>
    <submittedName>
        <fullName evidence="7">Radical SAM protein</fullName>
    </submittedName>
</protein>
<dbReference type="SUPFAM" id="SSF102114">
    <property type="entry name" value="Radical SAM enzymes"/>
    <property type="match status" value="1"/>
</dbReference>
<dbReference type="PANTHER" id="PTHR11228">
    <property type="entry name" value="RADICAL SAM DOMAIN PROTEIN"/>
    <property type="match status" value="1"/>
</dbReference>
<dbReference type="InterPro" id="IPR013785">
    <property type="entry name" value="Aldolase_TIM"/>
</dbReference>
<evidence type="ECO:0000256" key="1">
    <source>
        <dbReference type="ARBA" id="ARBA00001966"/>
    </source>
</evidence>
<comment type="cofactor">
    <cofactor evidence="1">
        <name>[4Fe-4S] cluster</name>
        <dbReference type="ChEBI" id="CHEBI:49883"/>
    </cofactor>
</comment>
<evidence type="ECO:0000256" key="5">
    <source>
        <dbReference type="ARBA" id="ARBA00023014"/>
    </source>
</evidence>
<keyword evidence="5" id="KW-0411">Iron-sulfur</keyword>
<comment type="caution">
    <text evidence="7">The sequence shown here is derived from an EMBL/GenBank/DDBJ whole genome shotgun (WGS) entry which is preliminary data.</text>
</comment>
<evidence type="ECO:0000256" key="3">
    <source>
        <dbReference type="ARBA" id="ARBA00022723"/>
    </source>
</evidence>
<accession>A0ABS9DVI6</accession>
<dbReference type="Proteomes" id="UP001521209">
    <property type="component" value="Unassembled WGS sequence"/>
</dbReference>
<evidence type="ECO:0000313" key="7">
    <source>
        <dbReference type="EMBL" id="MCF3946732.1"/>
    </source>
</evidence>
<dbReference type="InterPro" id="IPR029052">
    <property type="entry name" value="Metallo-depent_PP-like"/>
</dbReference>
<dbReference type="PANTHER" id="PTHR11228:SF22">
    <property type="entry name" value="PEPTIDE BIOSYNTHESIS PROTEIN YYDG-RELATED"/>
    <property type="match status" value="1"/>
</dbReference>
<reference evidence="7 8" key="1">
    <citation type="submission" date="2022-01" db="EMBL/GenBank/DDBJ databases">
        <authorList>
            <person name="Won M."/>
            <person name="Kim S.-J."/>
            <person name="Kwon S.-W."/>
        </authorList>
    </citation>
    <scope>NUCLEOTIDE SEQUENCE [LARGE SCALE GENOMIC DNA]</scope>
    <source>
        <strain evidence="7 8">KCTC 23505</strain>
    </source>
</reference>
<dbReference type="InterPro" id="IPR058240">
    <property type="entry name" value="rSAM_sf"/>
</dbReference>
<keyword evidence="2" id="KW-0949">S-adenosyl-L-methionine</keyword>
<gene>
    <name evidence="7" type="ORF">L2A60_08565</name>
</gene>
<keyword evidence="3" id="KW-0479">Metal-binding</keyword>
<organism evidence="7 8">
    <name type="scientific">Acidiphilium iwatense</name>
    <dbReference type="NCBI Taxonomy" id="768198"/>
    <lineage>
        <taxon>Bacteria</taxon>
        <taxon>Pseudomonadati</taxon>
        <taxon>Pseudomonadota</taxon>
        <taxon>Alphaproteobacteria</taxon>
        <taxon>Acetobacterales</taxon>
        <taxon>Acidocellaceae</taxon>
        <taxon>Acidiphilium</taxon>
    </lineage>
</organism>
<dbReference type="InterPro" id="IPR050377">
    <property type="entry name" value="Radical_SAM_PqqE_MftC-like"/>
</dbReference>